<evidence type="ECO:0000313" key="1">
    <source>
        <dbReference type="EMBL" id="KAI5674326.1"/>
    </source>
</evidence>
<evidence type="ECO:0000313" key="2">
    <source>
        <dbReference type="Proteomes" id="UP001060085"/>
    </source>
</evidence>
<comment type="caution">
    <text evidence="1">The sequence shown here is derived from an EMBL/GenBank/DDBJ whole genome shotgun (WGS) entry which is preliminary data.</text>
</comment>
<reference evidence="2" key="1">
    <citation type="journal article" date="2023" name="Nat. Plants">
        <title>Single-cell RNA sequencing provides a high-resolution roadmap for understanding the multicellular compartmentation of specialized metabolism.</title>
        <authorList>
            <person name="Sun S."/>
            <person name="Shen X."/>
            <person name="Li Y."/>
            <person name="Li Y."/>
            <person name="Wang S."/>
            <person name="Li R."/>
            <person name="Zhang H."/>
            <person name="Shen G."/>
            <person name="Guo B."/>
            <person name="Wei J."/>
            <person name="Xu J."/>
            <person name="St-Pierre B."/>
            <person name="Chen S."/>
            <person name="Sun C."/>
        </authorList>
    </citation>
    <scope>NUCLEOTIDE SEQUENCE [LARGE SCALE GENOMIC DNA]</scope>
</reference>
<name>A0ACC0BNS3_CATRO</name>
<gene>
    <name evidence="1" type="ORF">M9H77_14690</name>
</gene>
<organism evidence="1 2">
    <name type="scientific">Catharanthus roseus</name>
    <name type="common">Madagascar periwinkle</name>
    <name type="synonym">Vinca rosea</name>
    <dbReference type="NCBI Taxonomy" id="4058"/>
    <lineage>
        <taxon>Eukaryota</taxon>
        <taxon>Viridiplantae</taxon>
        <taxon>Streptophyta</taxon>
        <taxon>Embryophyta</taxon>
        <taxon>Tracheophyta</taxon>
        <taxon>Spermatophyta</taxon>
        <taxon>Magnoliopsida</taxon>
        <taxon>eudicotyledons</taxon>
        <taxon>Gunneridae</taxon>
        <taxon>Pentapetalae</taxon>
        <taxon>asterids</taxon>
        <taxon>lamiids</taxon>
        <taxon>Gentianales</taxon>
        <taxon>Apocynaceae</taxon>
        <taxon>Rauvolfioideae</taxon>
        <taxon>Vinceae</taxon>
        <taxon>Catharanthinae</taxon>
        <taxon>Catharanthus</taxon>
    </lineage>
</organism>
<sequence>MKERSPAITMPFKLGNLIYDESVLPTCVDITGLELITSTTSLLSEPGIAKLPLVSFAHDNRSYNCKPPQNGVAVHHDKLKKDDDKLFVGATENGFALHDSNNWESREEGMLKSFSSNDLADDSSLKLAAKDPSSICSEQCTASDANSGKTTTSPVTAVDENIGDFQSIQKSYSWDPAIASEIVDDIISGTGNNVDALSERKLPPSILEVSQKVRINRQSVLGSDSIPLWGFTSIRGRSLEMEDAVVAMPRFLRIPSEMLMDIPSSTTVDHKLSADVFGVYDGHGGSQVSNYCQDRLHLALAEEMNIAKGDLHSGNPACNSKEQWEKIFLSCFRKVDNEVGGLDNAGSFDPSLVPIAPEAVGSTAVVAIVCSTHIIVANCGDSRAVLCRGKVPMPLSLDHKPDREDEYSRIEALGGKVINWQGYRVSGVLGMSRSIGDRYLRPYVIPDPELMFVPRVREDECLILASDGLWDVITNEEACEVARRRILLWHKKNGDALLSKERGEGIDPASQDAADYLSRLALQRGSKDNISVIVVDLKAIRKFKKKT</sequence>
<keyword evidence="2" id="KW-1185">Reference proteome</keyword>
<accession>A0ACC0BNS3</accession>
<dbReference type="EMBL" id="CM044703">
    <property type="protein sequence ID" value="KAI5674326.1"/>
    <property type="molecule type" value="Genomic_DNA"/>
</dbReference>
<proteinExistence type="predicted"/>
<dbReference type="Proteomes" id="UP001060085">
    <property type="component" value="Linkage Group LG03"/>
</dbReference>
<protein>
    <submittedName>
        <fullName evidence="1">Uncharacterized protein</fullName>
    </submittedName>
</protein>